<dbReference type="InterPro" id="IPR027417">
    <property type="entry name" value="P-loop_NTPase"/>
</dbReference>
<dbReference type="RefSeq" id="WP_149788435.1">
    <property type="nucleotide sequence ID" value="NZ_FNIO01000004.1"/>
</dbReference>
<dbReference type="Proteomes" id="UP000324252">
    <property type="component" value="Unassembled WGS sequence"/>
</dbReference>
<feature type="domain" description="HPr kinase/phosphorylase C-terminal" evidence="1">
    <location>
        <begin position="22"/>
        <end position="96"/>
    </location>
</feature>
<name>A0A1H0I3K7_9RHOB</name>
<gene>
    <name evidence="2" type="ORF">SAMN05444142_104171</name>
</gene>
<dbReference type="GO" id="GO:0006109">
    <property type="term" value="P:regulation of carbohydrate metabolic process"/>
    <property type="evidence" value="ECO:0007669"/>
    <property type="project" value="InterPro"/>
</dbReference>
<keyword evidence="2" id="KW-0418">Kinase</keyword>
<dbReference type="InterPro" id="IPR011104">
    <property type="entry name" value="Hpr_kin/Pase_C"/>
</dbReference>
<dbReference type="EMBL" id="FQZZ01000004">
    <property type="protein sequence ID" value="SHK27470.1"/>
    <property type="molecule type" value="Genomic_DNA"/>
</dbReference>
<proteinExistence type="predicted"/>
<keyword evidence="3" id="KW-1185">Reference proteome</keyword>
<dbReference type="AlphaFoldDB" id="A0A1H0I3K7"/>
<dbReference type="OrthoDB" id="8326226at2"/>
<accession>A0A1H0I3K7</accession>
<dbReference type="GO" id="GO:0000155">
    <property type="term" value="F:phosphorelay sensor kinase activity"/>
    <property type="evidence" value="ECO:0007669"/>
    <property type="project" value="InterPro"/>
</dbReference>
<evidence type="ECO:0000313" key="2">
    <source>
        <dbReference type="EMBL" id="SHK27470.1"/>
    </source>
</evidence>
<dbReference type="GO" id="GO:0005524">
    <property type="term" value="F:ATP binding"/>
    <property type="evidence" value="ECO:0007669"/>
    <property type="project" value="InterPro"/>
</dbReference>
<evidence type="ECO:0000313" key="3">
    <source>
        <dbReference type="Proteomes" id="UP000324252"/>
    </source>
</evidence>
<evidence type="ECO:0000259" key="1">
    <source>
        <dbReference type="Pfam" id="PF07475"/>
    </source>
</evidence>
<reference evidence="2 3" key="1">
    <citation type="submission" date="2016-11" db="EMBL/GenBank/DDBJ databases">
        <authorList>
            <person name="Varghese N."/>
            <person name="Submissions S."/>
        </authorList>
    </citation>
    <scope>NUCLEOTIDE SEQUENCE [LARGE SCALE GENOMIC DNA]</scope>
    <source>
        <strain evidence="2 3">DSM 29620</strain>
    </source>
</reference>
<sequence length="156" mass="16029">MAIPAHAPAAGDPGSDARTPLHVHASTVAVGDAAVLVSGRAGSGKSALALQLMAMGADLVADDITCLWCVGDGLLADVPEAIRGRIEARGVGILNAAPRGPVPMALWVDLDTPEAGRLPPRRTRAVLGCEVPLFHNPGTGCFSAAIVQYLRYGRYA</sequence>
<keyword evidence="2" id="KW-0808">Transferase</keyword>
<dbReference type="Pfam" id="PF07475">
    <property type="entry name" value="Hpr_kinase_C"/>
    <property type="match status" value="1"/>
</dbReference>
<dbReference type="Gene3D" id="3.40.50.300">
    <property type="entry name" value="P-loop containing nucleotide triphosphate hydrolases"/>
    <property type="match status" value="1"/>
</dbReference>
<protein>
    <submittedName>
        <fullName evidence="2">Hpr(Ser) kinase/phosphatase</fullName>
    </submittedName>
</protein>
<dbReference type="SUPFAM" id="SSF53795">
    <property type="entry name" value="PEP carboxykinase-like"/>
    <property type="match status" value="1"/>
</dbReference>
<organism evidence="2 3">
    <name type="scientific">Lutimaribacter pacificus</name>
    <dbReference type="NCBI Taxonomy" id="391948"/>
    <lineage>
        <taxon>Bacteria</taxon>
        <taxon>Pseudomonadati</taxon>
        <taxon>Pseudomonadota</taxon>
        <taxon>Alphaproteobacteria</taxon>
        <taxon>Rhodobacterales</taxon>
        <taxon>Roseobacteraceae</taxon>
        <taxon>Lutimaribacter</taxon>
    </lineage>
</organism>